<name>A0A0D3HIM5_9ORYZ</name>
<dbReference type="PROSITE" id="PS00107">
    <property type="entry name" value="PROTEIN_KINASE_ATP"/>
    <property type="match status" value="2"/>
</dbReference>
<evidence type="ECO:0000259" key="25">
    <source>
        <dbReference type="PROSITE" id="PS50011"/>
    </source>
</evidence>
<evidence type="ECO:0000256" key="14">
    <source>
        <dbReference type="ARBA" id="ARBA00022840"/>
    </source>
</evidence>
<dbReference type="eggNOG" id="KOG1187">
    <property type="taxonomic scope" value="Eukaryota"/>
</dbReference>
<keyword evidence="9 23" id="KW-0812">Transmembrane</keyword>
<dbReference type="Pfam" id="PF00069">
    <property type="entry name" value="Pkinase"/>
    <property type="match status" value="1"/>
</dbReference>
<keyword evidence="16 23" id="KW-0472">Membrane</keyword>
<dbReference type="PaxDb" id="65489-OBART11G04200.1"/>
<dbReference type="GO" id="GO:0030247">
    <property type="term" value="F:polysaccharide binding"/>
    <property type="evidence" value="ECO:0007669"/>
    <property type="project" value="InterPro"/>
</dbReference>
<reference evidence="26" key="2">
    <citation type="submission" date="2015-03" db="UniProtKB">
        <authorList>
            <consortium name="EnsemblPlants"/>
        </authorList>
    </citation>
    <scope>IDENTIFICATION</scope>
</reference>
<dbReference type="InterPro" id="IPR045874">
    <property type="entry name" value="LRK10/LRL21-25-like"/>
</dbReference>
<evidence type="ECO:0000256" key="5">
    <source>
        <dbReference type="ARBA" id="ARBA00022527"/>
    </source>
</evidence>
<dbReference type="InterPro" id="IPR032872">
    <property type="entry name" value="WAK_assoc_C"/>
</dbReference>
<comment type="catalytic activity">
    <reaction evidence="19">
        <text>L-threonyl-[protein] + ATP = O-phospho-L-threonyl-[protein] + ADP + H(+)</text>
        <dbReference type="Rhea" id="RHEA:46608"/>
        <dbReference type="Rhea" id="RHEA-COMP:11060"/>
        <dbReference type="Rhea" id="RHEA-COMP:11605"/>
        <dbReference type="ChEBI" id="CHEBI:15378"/>
        <dbReference type="ChEBI" id="CHEBI:30013"/>
        <dbReference type="ChEBI" id="CHEBI:30616"/>
        <dbReference type="ChEBI" id="CHEBI:61977"/>
        <dbReference type="ChEBI" id="CHEBI:456216"/>
        <dbReference type="EC" id="2.7.11.1"/>
    </reaction>
</comment>
<evidence type="ECO:0000313" key="26">
    <source>
        <dbReference type="EnsemblPlants" id="OBART11G04200.1"/>
    </source>
</evidence>
<dbReference type="Gramene" id="OBART11G04200.1">
    <property type="protein sequence ID" value="OBART11G04200.1"/>
    <property type="gene ID" value="OBART11G04200"/>
</dbReference>
<evidence type="ECO:0000256" key="7">
    <source>
        <dbReference type="ARBA" id="ARBA00022614"/>
    </source>
</evidence>
<keyword evidence="7" id="KW-0433">Leucine-rich repeat</keyword>
<dbReference type="Proteomes" id="UP000026960">
    <property type="component" value="Chromosome 11"/>
</dbReference>
<evidence type="ECO:0000256" key="20">
    <source>
        <dbReference type="ARBA" id="ARBA00048679"/>
    </source>
</evidence>
<dbReference type="InterPro" id="IPR017441">
    <property type="entry name" value="Protein_kinase_ATP_BS"/>
</dbReference>
<keyword evidence="15 23" id="KW-1133">Transmembrane helix</keyword>
<dbReference type="EnsemblPlants" id="OBART11G04200.1">
    <property type="protein sequence ID" value="OBART11G04200.1"/>
    <property type="gene ID" value="OBART11G04200"/>
</dbReference>
<keyword evidence="8" id="KW-0808">Transferase</keyword>
<evidence type="ECO:0000256" key="6">
    <source>
        <dbReference type="ARBA" id="ARBA00022553"/>
    </source>
</evidence>
<feature type="transmembrane region" description="Helical" evidence="23">
    <location>
        <begin position="429"/>
        <end position="449"/>
    </location>
</feature>
<dbReference type="FunFam" id="1.10.510.10:FF:000358">
    <property type="entry name" value="Putative leucine-rich repeat receptor-like serine/threonine-protein kinase"/>
    <property type="match status" value="1"/>
</dbReference>
<comment type="subcellular location">
    <subcellularLocation>
        <location evidence="1">Cell membrane</location>
        <topology evidence="1">Single-pass membrane protein</topology>
    </subcellularLocation>
    <subcellularLocation>
        <location evidence="2">Membrane</location>
        <topology evidence="2">Single-pass type I membrane protein</topology>
    </subcellularLocation>
</comment>
<evidence type="ECO:0000256" key="12">
    <source>
        <dbReference type="ARBA" id="ARBA00022741"/>
    </source>
</evidence>
<dbReference type="Pfam" id="PF14380">
    <property type="entry name" value="WAK_assoc"/>
    <property type="match status" value="2"/>
</dbReference>
<dbReference type="FunFam" id="3.30.200.20:FF:000178">
    <property type="entry name" value="serine/threonine-protein kinase PBS1-like"/>
    <property type="match status" value="1"/>
</dbReference>
<feature type="signal peptide" evidence="24">
    <location>
        <begin position="1"/>
        <end position="23"/>
    </location>
</feature>
<evidence type="ECO:0000256" key="11">
    <source>
        <dbReference type="ARBA" id="ARBA00022737"/>
    </source>
</evidence>
<dbReference type="GO" id="GO:0005886">
    <property type="term" value="C:plasma membrane"/>
    <property type="evidence" value="ECO:0007669"/>
    <property type="project" value="UniProtKB-SubCell"/>
</dbReference>
<dbReference type="InterPro" id="IPR011009">
    <property type="entry name" value="Kinase-like_dom_sf"/>
</dbReference>
<evidence type="ECO:0000256" key="15">
    <source>
        <dbReference type="ARBA" id="ARBA00022989"/>
    </source>
</evidence>
<dbReference type="PROSITE" id="PS50011">
    <property type="entry name" value="PROTEIN_KINASE_DOM"/>
    <property type="match status" value="2"/>
</dbReference>
<keyword evidence="11" id="KW-0677">Repeat</keyword>
<dbReference type="Gene3D" id="1.10.510.10">
    <property type="entry name" value="Transferase(Phosphotransferase) domain 1"/>
    <property type="match status" value="2"/>
</dbReference>
<evidence type="ECO:0000256" key="24">
    <source>
        <dbReference type="SAM" id="SignalP"/>
    </source>
</evidence>
<keyword evidence="4" id="KW-1003">Cell membrane</keyword>
<evidence type="ECO:0000256" key="17">
    <source>
        <dbReference type="ARBA" id="ARBA00023170"/>
    </source>
</evidence>
<keyword evidence="14 21" id="KW-0067">ATP-binding</keyword>
<dbReference type="InterPro" id="IPR001245">
    <property type="entry name" value="Ser-Thr/Tyr_kinase_cat_dom"/>
</dbReference>
<feature type="binding site" evidence="21">
    <location>
        <position position="1013"/>
    </location>
    <ligand>
        <name>ATP</name>
        <dbReference type="ChEBI" id="CHEBI:30616"/>
    </ligand>
</feature>
<evidence type="ECO:0000256" key="8">
    <source>
        <dbReference type="ARBA" id="ARBA00022679"/>
    </source>
</evidence>
<keyword evidence="10 24" id="KW-0732">Signal</keyword>
<keyword evidence="18" id="KW-0325">Glycoprotein</keyword>
<keyword evidence="5" id="KW-0723">Serine/threonine-protein kinase</keyword>
<comment type="catalytic activity">
    <reaction evidence="20">
        <text>L-seryl-[protein] + ATP = O-phospho-L-seryl-[protein] + ADP + H(+)</text>
        <dbReference type="Rhea" id="RHEA:17989"/>
        <dbReference type="Rhea" id="RHEA-COMP:9863"/>
        <dbReference type="Rhea" id="RHEA-COMP:11604"/>
        <dbReference type="ChEBI" id="CHEBI:15378"/>
        <dbReference type="ChEBI" id="CHEBI:29999"/>
        <dbReference type="ChEBI" id="CHEBI:30616"/>
        <dbReference type="ChEBI" id="CHEBI:83421"/>
        <dbReference type="ChEBI" id="CHEBI:456216"/>
        <dbReference type="EC" id="2.7.11.1"/>
    </reaction>
</comment>
<reference evidence="26" key="1">
    <citation type="journal article" date="2009" name="Rice">
        <title>De Novo Next Generation Sequencing of Plant Genomes.</title>
        <authorList>
            <person name="Rounsley S."/>
            <person name="Marri P.R."/>
            <person name="Yu Y."/>
            <person name="He R."/>
            <person name="Sisneros N."/>
            <person name="Goicoechea J.L."/>
            <person name="Lee S.J."/>
            <person name="Angelova A."/>
            <person name="Kudrna D."/>
            <person name="Luo M."/>
            <person name="Affourtit J."/>
            <person name="Desany B."/>
            <person name="Knight J."/>
            <person name="Niazi F."/>
            <person name="Egholm M."/>
            <person name="Wing R.A."/>
        </authorList>
    </citation>
    <scope>NUCLEOTIDE SEQUENCE [LARGE SCALE GENOMIC DNA]</scope>
    <source>
        <strain evidence="26">cv. IRGC 105608</strain>
    </source>
</reference>
<evidence type="ECO:0000256" key="23">
    <source>
        <dbReference type="SAM" id="Phobius"/>
    </source>
</evidence>
<proteinExistence type="predicted"/>
<evidence type="ECO:0000256" key="13">
    <source>
        <dbReference type="ARBA" id="ARBA00022777"/>
    </source>
</evidence>
<evidence type="ECO:0000256" key="1">
    <source>
        <dbReference type="ARBA" id="ARBA00004162"/>
    </source>
</evidence>
<keyword evidence="6" id="KW-0597">Phosphoprotein</keyword>
<feature type="compositionally biased region" description="Low complexity" evidence="22">
    <location>
        <begin position="1297"/>
        <end position="1314"/>
    </location>
</feature>
<evidence type="ECO:0000256" key="21">
    <source>
        <dbReference type="PROSITE-ProRule" id="PRU10141"/>
    </source>
</evidence>
<feature type="domain" description="Protein kinase" evidence="25">
    <location>
        <begin position="985"/>
        <end position="1291"/>
    </location>
</feature>
<dbReference type="Gene3D" id="3.30.200.20">
    <property type="entry name" value="Phosphorylase Kinase, domain 1"/>
    <property type="match status" value="2"/>
</dbReference>
<keyword evidence="17" id="KW-0675">Receptor</keyword>
<evidence type="ECO:0000256" key="4">
    <source>
        <dbReference type="ARBA" id="ARBA00022475"/>
    </source>
</evidence>
<evidence type="ECO:0000256" key="16">
    <source>
        <dbReference type="ARBA" id="ARBA00023136"/>
    </source>
</evidence>
<feature type="domain" description="Protein kinase" evidence="25">
    <location>
        <begin position="498"/>
        <end position="750"/>
    </location>
</feature>
<dbReference type="PANTHER" id="PTHR27009">
    <property type="entry name" value="RUST RESISTANCE KINASE LR10-RELATED"/>
    <property type="match status" value="1"/>
</dbReference>
<dbReference type="InterPro" id="IPR000719">
    <property type="entry name" value="Prot_kinase_dom"/>
</dbReference>
<evidence type="ECO:0000256" key="18">
    <source>
        <dbReference type="ARBA" id="ARBA00023180"/>
    </source>
</evidence>
<evidence type="ECO:0000256" key="10">
    <source>
        <dbReference type="ARBA" id="ARBA00022729"/>
    </source>
</evidence>
<evidence type="ECO:0000313" key="27">
    <source>
        <dbReference type="Proteomes" id="UP000026960"/>
    </source>
</evidence>
<protein>
    <recommendedName>
        <fullName evidence="3">non-specific serine/threonine protein kinase</fullName>
        <ecNumber evidence="3">2.7.11.1</ecNumber>
    </recommendedName>
</protein>
<keyword evidence="13" id="KW-0418">Kinase</keyword>
<dbReference type="FunFam" id="1.10.510.10:FF:000590">
    <property type="entry name" value="PR5-like receptor kinase"/>
    <property type="match status" value="1"/>
</dbReference>
<dbReference type="SMART" id="SM00220">
    <property type="entry name" value="S_TKc"/>
    <property type="match status" value="2"/>
</dbReference>
<evidence type="ECO:0000256" key="3">
    <source>
        <dbReference type="ARBA" id="ARBA00012513"/>
    </source>
</evidence>
<dbReference type="Pfam" id="PF13947">
    <property type="entry name" value="GUB_WAK_bind"/>
    <property type="match status" value="2"/>
</dbReference>
<sequence>MNPKLLFFPFLATLLLLCHPAHAECEPATCSNLTVRYPFWLGGPNLNQSSPSSASCGHPAFEVWCSPDGVASLRGSQILVLSIDYTNSSFVVAHKRVADGGDGVCRTDFNISSSLALSPFTVSSSNLAICFLYSCNGTEPPEIDGLVNATIPSCSKPIYAYLGGSYDRDKPPAMKDGNCTYSYLPVLWPEPPVNLTAGTNYSPQFKKGFVLEWQKNGFGDCDACNASGGQCRYNNDSAAAFACLCSDGKLRRSTCAGELLFQKCSGRTESSTSSTTIAPSWSQTSSCRTGFVNASTDLGLTPFKISPRSRELFFFNCKQSRLQLPPSWAALNCAGNESSNSYVWLAGMYKPDDDLRQLLGNCTVVVVRWRHGEGLPARQRSMGPGDWKTCIESGGQCRVNVTNDGLDCQCSNGESPRMICGSKTTGRTILIVLTAAAAGLLLPCIYVLIWHKKGKKLRYFLCTKTSSTSERNIEALIVSYGSIAPTRYKYSEVTKITSFLNYKLGEGGYGVVFKGKLQDGRLVAVKFLHDSKGNGEEFVNEGSKRALLYEYMPNGSLDNYIYSENPKEILGWEKLYEIAIGIARGLEYLHHRCNTRIIHFDIKPQNILLDQDFCPKIADFGLAKLCRTKESKLSMTGARGTIGFIAPEVIYRSIGIVSTKSDVYSYGMMLLEMVGGRKNAKSMVENSSARYFPDWIYDHFALDDGLQACEVTSEVEQIAKKMTLIEIIQFTSWIQKVQVILEIPNLHKILVNCGPRRCGNVTIAYPFWLPDSPSSSSAPCGPAAFQVNCNNGSRASLARSFRSGYKILGVSYANRTVVVSNDNVQTDAGGCDYAAVPVVGVPGASPTDYPQLLRGGYMLEWRAPAGDCMACNASGGQCGYDADTEAFACICSDGSSRPGICDAKKSGNKVILIVSLSICATGLVLLACIAIVYKCRRRMQNRFSFLNAMDGASRTDTAKVENLLQSYGSLAPRRFRYSELKKITKSFSQRLGEGGYGTVFSGTLADGRAVAVKFLHHSKPNGEEFLNEVVSIGRTSHVNIVSLLGFCLEGSKRALVYEYMPNGSLDKYIYSTSAAAAEADEAEATASPDRDVLEWKVLQEIAVGVARGLEYLHDGCNTRIIHFDIKPHNVLLDEGFRPKIADFGMAKLCNPKESILSMADTRGTIGFIAPEVFSRGFGDISTKSDVYSYGMLLLEMVGGGSNVKAYAEKGASGTFFPLWVYDHLLEDGGVLQSVAAAAAATAGGGAGSPGGEEIARKMALIGLWCIQTVPANRPSMGKVLEMLERSVHELAMPPRPYHSNSSSPSRPSSYPSSASDFTKRSMCVFVEQIKVINTGKHSVKSGDGMTILEADNWLKMGLDKR</sequence>
<dbReference type="PROSITE" id="PS00108">
    <property type="entry name" value="PROTEIN_KINASE_ST"/>
    <property type="match status" value="2"/>
</dbReference>
<evidence type="ECO:0000256" key="9">
    <source>
        <dbReference type="ARBA" id="ARBA00022692"/>
    </source>
</evidence>
<dbReference type="SUPFAM" id="SSF56112">
    <property type="entry name" value="Protein kinase-like (PK-like)"/>
    <property type="match status" value="2"/>
</dbReference>
<keyword evidence="27" id="KW-1185">Reference proteome</keyword>
<feature type="binding site" evidence="21">
    <location>
        <position position="526"/>
    </location>
    <ligand>
        <name>ATP</name>
        <dbReference type="ChEBI" id="CHEBI:30616"/>
    </ligand>
</feature>
<organism evidence="26">
    <name type="scientific">Oryza barthii</name>
    <dbReference type="NCBI Taxonomy" id="65489"/>
    <lineage>
        <taxon>Eukaryota</taxon>
        <taxon>Viridiplantae</taxon>
        <taxon>Streptophyta</taxon>
        <taxon>Embryophyta</taxon>
        <taxon>Tracheophyta</taxon>
        <taxon>Spermatophyta</taxon>
        <taxon>Magnoliopsida</taxon>
        <taxon>Liliopsida</taxon>
        <taxon>Poales</taxon>
        <taxon>Poaceae</taxon>
        <taxon>BOP clade</taxon>
        <taxon>Oryzoideae</taxon>
        <taxon>Oryzeae</taxon>
        <taxon>Oryzinae</taxon>
        <taxon>Oryza</taxon>
    </lineage>
</organism>
<dbReference type="GO" id="GO:0005524">
    <property type="term" value="F:ATP binding"/>
    <property type="evidence" value="ECO:0007669"/>
    <property type="project" value="UniProtKB-UniRule"/>
</dbReference>
<evidence type="ECO:0000256" key="2">
    <source>
        <dbReference type="ARBA" id="ARBA00004479"/>
    </source>
</evidence>
<feature type="chain" id="PRO_5002264169" description="non-specific serine/threonine protein kinase" evidence="24">
    <location>
        <begin position="24"/>
        <end position="1361"/>
    </location>
</feature>
<dbReference type="Pfam" id="PF07714">
    <property type="entry name" value="PK_Tyr_Ser-Thr"/>
    <property type="match status" value="1"/>
</dbReference>
<evidence type="ECO:0000256" key="19">
    <source>
        <dbReference type="ARBA" id="ARBA00047899"/>
    </source>
</evidence>
<feature type="region of interest" description="Disordered" evidence="22">
    <location>
        <begin position="1292"/>
        <end position="1314"/>
    </location>
</feature>
<dbReference type="STRING" id="65489.A0A0D3HIM5"/>
<evidence type="ECO:0000256" key="22">
    <source>
        <dbReference type="SAM" id="MobiDB-lite"/>
    </source>
</evidence>
<dbReference type="GO" id="GO:0004674">
    <property type="term" value="F:protein serine/threonine kinase activity"/>
    <property type="evidence" value="ECO:0007669"/>
    <property type="project" value="UniProtKB-KW"/>
</dbReference>
<dbReference type="InterPro" id="IPR008271">
    <property type="entry name" value="Ser/Thr_kinase_AS"/>
</dbReference>
<accession>A0A0D3HIM5</accession>
<keyword evidence="12 21" id="KW-0547">Nucleotide-binding</keyword>
<dbReference type="InterPro" id="IPR025287">
    <property type="entry name" value="WAK_GUB"/>
</dbReference>
<feature type="transmembrane region" description="Helical" evidence="23">
    <location>
        <begin position="910"/>
        <end position="933"/>
    </location>
</feature>
<dbReference type="EC" id="2.7.11.1" evidence="3"/>